<dbReference type="EMBL" id="AATQ01000044">
    <property type="protein sequence ID" value="EAU44509.1"/>
    <property type="molecule type" value="Genomic_DNA"/>
</dbReference>
<keyword evidence="2" id="KW-1185">Reference proteome</keyword>
<name>Q0FK17_SALBH</name>
<organism evidence="1 2">
    <name type="scientific">Salipiger bermudensis (strain DSM 26914 / JCM 13377 / KCTC 12554 / HTCC2601)</name>
    <name type="common">Pelagibaca bermudensis</name>
    <dbReference type="NCBI Taxonomy" id="314265"/>
    <lineage>
        <taxon>Bacteria</taxon>
        <taxon>Pseudomonadati</taxon>
        <taxon>Pseudomonadota</taxon>
        <taxon>Alphaproteobacteria</taxon>
        <taxon>Rhodobacterales</taxon>
        <taxon>Roseobacteraceae</taxon>
        <taxon>Salipiger</taxon>
    </lineage>
</organism>
<dbReference type="OrthoDB" id="7833461at2"/>
<gene>
    <name evidence="1" type="ORF">R2601_12565</name>
</gene>
<proteinExistence type="predicted"/>
<sequence length="285" mass="31959">MAKDTDFTVLTGREALARLADLPMRKRRDTARRLIYKKNQRPAGLDEQIILLDALRSEPALTEIDRFYALIAGGHKVCEEVMVAEAEHWLDRFLEAEAQIRAMPIAFGLRKDRTHLVFSALNVALNLDLLTGARHADRLASWFREEVEGLQLRRMTPYLFNSSSNTVKCAGIVLLGDPDDIARIARLMRKLLSYGTEINNPLHWWIFSRFKAPKHLAEVSERAAFGSFCNSVHRLTAIEAAAAATGLEARRAALRGVADLCVAQARPAQKAALMEQAETRLRAMV</sequence>
<dbReference type="HOGENOM" id="CLU_976088_0_0_5"/>
<evidence type="ECO:0000313" key="2">
    <source>
        <dbReference type="Proteomes" id="UP000006230"/>
    </source>
</evidence>
<evidence type="ECO:0000313" key="1">
    <source>
        <dbReference type="EMBL" id="EAU44509.1"/>
    </source>
</evidence>
<reference evidence="1 2" key="1">
    <citation type="journal article" date="2010" name="J. Bacteriol.">
        <title>Genome sequences of Pelagibaca bermudensis HTCC2601T and Maritimibacter alkaliphilus HTCC2654T, the type strains of two marine Roseobacter genera.</title>
        <authorList>
            <person name="Thrash J.C."/>
            <person name="Cho J.C."/>
            <person name="Ferriera S."/>
            <person name="Johnson J."/>
            <person name="Vergin K.L."/>
            <person name="Giovannoni S.J."/>
        </authorList>
    </citation>
    <scope>NUCLEOTIDE SEQUENCE [LARGE SCALE GENOMIC DNA]</scope>
    <source>
        <strain evidence="2">DSM 26914 / JCM 13377 / KCTC 12554 / HTCC2601</strain>
    </source>
</reference>
<dbReference type="RefSeq" id="WP_007794427.1">
    <property type="nucleotide sequence ID" value="NZ_DS022276.1"/>
</dbReference>
<protein>
    <submittedName>
        <fullName evidence="1">Uncharacterized protein</fullName>
    </submittedName>
</protein>
<dbReference type="eggNOG" id="ENOG50346RR">
    <property type="taxonomic scope" value="Bacteria"/>
</dbReference>
<accession>Q0FK17</accession>
<dbReference type="Proteomes" id="UP000006230">
    <property type="component" value="Unassembled WGS sequence"/>
</dbReference>
<comment type="caution">
    <text evidence="1">The sequence shown here is derived from an EMBL/GenBank/DDBJ whole genome shotgun (WGS) entry which is preliminary data.</text>
</comment>
<dbReference type="AlphaFoldDB" id="Q0FK17"/>